<gene>
    <name evidence="3" type="primary">LOC118430232</name>
</gene>
<accession>A0A9J7MA30</accession>
<protein>
    <submittedName>
        <fullName evidence="3">Mucin-2-like</fullName>
    </submittedName>
</protein>
<feature type="region of interest" description="Disordered" evidence="1">
    <location>
        <begin position="156"/>
        <end position="176"/>
    </location>
</feature>
<organism evidence="2 3">
    <name type="scientific">Branchiostoma floridae</name>
    <name type="common">Florida lancelet</name>
    <name type="synonym">Amphioxus</name>
    <dbReference type="NCBI Taxonomy" id="7739"/>
    <lineage>
        <taxon>Eukaryota</taxon>
        <taxon>Metazoa</taxon>
        <taxon>Chordata</taxon>
        <taxon>Cephalochordata</taxon>
        <taxon>Leptocardii</taxon>
        <taxon>Amphioxiformes</taxon>
        <taxon>Branchiostomatidae</taxon>
        <taxon>Branchiostoma</taxon>
    </lineage>
</organism>
<feature type="compositionally biased region" description="Basic and acidic residues" evidence="1">
    <location>
        <begin position="119"/>
        <end position="134"/>
    </location>
</feature>
<feature type="region of interest" description="Disordered" evidence="1">
    <location>
        <begin position="119"/>
        <end position="142"/>
    </location>
</feature>
<evidence type="ECO:0000313" key="3">
    <source>
        <dbReference type="RefSeq" id="XP_035696834.1"/>
    </source>
</evidence>
<feature type="compositionally biased region" description="Low complexity" evidence="1">
    <location>
        <begin position="28"/>
        <end position="43"/>
    </location>
</feature>
<reference evidence="3" key="2">
    <citation type="submission" date="2025-08" db="UniProtKB">
        <authorList>
            <consortium name="RefSeq"/>
        </authorList>
    </citation>
    <scope>IDENTIFICATION</scope>
    <source>
        <strain evidence="3">S238N-H82</strain>
        <tissue evidence="3">Testes</tissue>
    </source>
</reference>
<dbReference type="Proteomes" id="UP000001554">
    <property type="component" value="Chromosome 14"/>
</dbReference>
<dbReference type="GeneID" id="118430232"/>
<evidence type="ECO:0000313" key="2">
    <source>
        <dbReference type="Proteomes" id="UP000001554"/>
    </source>
</evidence>
<dbReference type="RefSeq" id="XP_035696834.1">
    <property type="nucleotide sequence ID" value="XM_035840941.1"/>
</dbReference>
<dbReference type="PANTHER" id="PTHR35558:SF1">
    <property type="entry name" value="ENDONUCLEASE_EXONUCLEASE_PHOSPHATASE DOMAIN-CONTAINING PROTEIN"/>
    <property type="match status" value="1"/>
</dbReference>
<evidence type="ECO:0000256" key="1">
    <source>
        <dbReference type="SAM" id="MobiDB-lite"/>
    </source>
</evidence>
<name>A0A9J7MA30_BRAFL</name>
<feature type="region of interest" description="Disordered" evidence="1">
    <location>
        <begin position="1"/>
        <end position="50"/>
    </location>
</feature>
<proteinExistence type="predicted"/>
<feature type="region of interest" description="Disordered" evidence="1">
    <location>
        <begin position="74"/>
        <end position="103"/>
    </location>
</feature>
<reference evidence="2" key="1">
    <citation type="journal article" date="2020" name="Nat. Ecol. Evol.">
        <title>Deeply conserved synteny resolves early events in vertebrate evolution.</title>
        <authorList>
            <person name="Simakov O."/>
            <person name="Marletaz F."/>
            <person name="Yue J.X."/>
            <person name="O'Connell B."/>
            <person name="Jenkins J."/>
            <person name="Brandt A."/>
            <person name="Calef R."/>
            <person name="Tung C.H."/>
            <person name="Huang T.K."/>
            <person name="Schmutz J."/>
            <person name="Satoh N."/>
            <person name="Yu J.K."/>
            <person name="Putnam N.H."/>
            <person name="Green R.E."/>
            <person name="Rokhsar D.S."/>
        </authorList>
    </citation>
    <scope>NUCLEOTIDE SEQUENCE [LARGE SCALE GENOMIC DNA]</scope>
    <source>
        <strain evidence="2">S238N-H82</strain>
    </source>
</reference>
<keyword evidence="2" id="KW-1185">Reference proteome</keyword>
<sequence length="239" mass="25395">MPQTRSSGPAADQTQPPPPKRTRKRKQPPSSSATPTLTTPSTTEFNAMKDQMNALTTATQSIQRSLAAILPPAATSQAPAGTSTTSPTGHPTLPPTLLDGATGTHADPLVAAILGNDLVNDKSKNTSTPDERTETITPRSPFLLSSPLTLPRLALAFTPSPSTPSTRSPSSSSTTSQSIPTGFCFQYHKPNGQCFKHYKHYCFKCSGPHKAPLCTKSPSLSAPRKHYIFASSHTPAYSR</sequence>
<feature type="compositionally biased region" description="Low complexity" evidence="1">
    <location>
        <begin position="74"/>
        <end position="100"/>
    </location>
</feature>
<dbReference type="KEGG" id="bfo:118430232"/>
<dbReference type="OrthoDB" id="10669587at2759"/>
<dbReference type="AlphaFoldDB" id="A0A9J7MA30"/>
<dbReference type="PANTHER" id="PTHR35558">
    <property type="entry name" value="SGNH_HYDRO DOMAIN-CONTAINING PROTEIN"/>
    <property type="match status" value="1"/>
</dbReference>